<dbReference type="AlphaFoldDB" id="A0A1I2VHE2"/>
<keyword evidence="14" id="KW-1185">Reference proteome</keyword>
<dbReference type="Gene3D" id="2.170.190.11">
    <property type="entry name" value="Molybdopterin biosynthesis moea protein, domain 3"/>
    <property type="match status" value="1"/>
</dbReference>
<comment type="cofactor">
    <cofactor evidence="1 11">
        <name>Mg(2+)</name>
        <dbReference type="ChEBI" id="CHEBI:18420"/>
    </cofactor>
</comment>
<dbReference type="Pfam" id="PF03453">
    <property type="entry name" value="MoeA_N"/>
    <property type="match status" value="1"/>
</dbReference>
<keyword evidence="6 11" id="KW-0808">Transferase</keyword>
<gene>
    <name evidence="13" type="ORF">SAMN05216175_11734</name>
</gene>
<dbReference type="FunFam" id="3.40.980.10:FF:000004">
    <property type="entry name" value="Molybdopterin molybdenumtransferase"/>
    <property type="match status" value="1"/>
</dbReference>
<protein>
    <recommendedName>
        <fullName evidence="11">Molybdopterin molybdenumtransferase</fullName>
        <ecNumber evidence="11">2.10.1.1</ecNumber>
    </recommendedName>
</protein>
<dbReference type="InterPro" id="IPR036425">
    <property type="entry name" value="MoaB/Mog-like_dom_sf"/>
</dbReference>
<dbReference type="SUPFAM" id="SSF53218">
    <property type="entry name" value="Molybdenum cofactor biosynthesis proteins"/>
    <property type="match status" value="1"/>
</dbReference>
<proteinExistence type="inferred from homology"/>
<evidence type="ECO:0000256" key="9">
    <source>
        <dbReference type="ARBA" id="ARBA00023150"/>
    </source>
</evidence>
<keyword evidence="8 11" id="KW-0460">Magnesium</keyword>
<dbReference type="GO" id="GO:0005829">
    <property type="term" value="C:cytosol"/>
    <property type="evidence" value="ECO:0007669"/>
    <property type="project" value="TreeGrafter"/>
</dbReference>
<evidence type="ECO:0000256" key="7">
    <source>
        <dbReference type="ARBA" id="ARBA00022723"/>
    </source>
</evidence>
<evidence type="ECO:0000256" key="5">
    <source>
        <dbReference type="ARBA" id="ARBA00022505"/>
    </source>
</evidence>
<dbReference type="STRING" id="1045558.SAMN05216175_11734"/>
<evidence type="ECO:0000256" key="4">
    <source>
        <dbReference type="ARBA" id="ARBA00010763"/>
    </source>
</evidence>
<organism evidence="13 14">
    <name type="scientific">Neptunomonas qingdaonensis</name>
    <dbReference type="NCBI Taxonomy" id="1045558"/>
    <lineage>
        <taxon>Bacteria</taxon>
        <taxon>Pseudomonadati</taxon>
        <taxon>Pseudomonadota</taxon>
        <taxon>Gammaproteobacteria</taxon>
        <taxon>Oceanospirillales</taxon>
        <taxon>Oceanospirillaceae</taxon>
        <taxon>Neptunomonas</taxon>
    </lineage>
</organism>
<dbReference type="CDD" id="cd00887">
    <property type="entry name" value="MoeA"/>
    <property type="match status" value="1"/>
</dbReference>
<dbReference type="OrthoDB" id="9804758at2"/>
<dbReference type="EC" id="2.10.1.1" evidence="11"/>
<evidence type="ECO:0000256" key="3">
    <source>
        <dbReference type="ARBA" id="ARBA00005046"/>
    </source>
</evidence>
<dbReference type="Gene3D" id="3.90.105.10">
    <property type="entry name" value="Molybdopterin biosynthesis moea protein, domain 2"/>
    <property type="match status" value="1"/>
</dbReference>
<dbReference type="Pfam" id="PF03454">
    <property type="entry name" value="MoeA_C"/>
    <property type="match status" value="1"/>
</dbReference>
<evidence type="ECO:0000313" key="14">
    <source>
        <dbReference type="Proteomes" id="UP000198623"/>
    </source>
</evidence>
<dbReference type="Gene3D" id="2.40.340.10">
    <property type="entry name" value="MoeA, C-terminal, domain IV"/>
    <property type="match status" value="1"/>
</dbReference>
<name>A0A1I2VHE2_9GAMM</name>
<dbReference type="EMBL" id="FOOU01000017">
    <property type="protein sequence ID" value="SFG88602.1"/>
    <property type="molecule type" value="Genomic_DNA"/>
</dbReference>
<dbReference type="InterPro" id="IPR008284">
    <property type="entry name" value="MoCF_biosynth_CS"/>
</dbReference>
<evidence type="ECO:0000256" key="2">
    <source>
        <dbReference type="ARBA" id="ARBA00002901"/>
    </source>
</evidence>
<dbReference type="SUPFAM" id="SSF63867">
    <property type="entry name" value="MoeA C-terminal domain-like"/>
    <property type="match status" value="1"/>
</dbReference>
<dbReference type="PANTHER" id="PTHR10192:SF5">
    <property type="entry name" value="GEPHYRIN"/>
    <property type="match status" value="1"/>
</dbReference>
<evidence type="ECO:0000313" key="13">
    <source>
        <dbReference type="EMBL" id="SFG88602.1"/>
    </source>
</evidence>
<comment type="similarity">
    <text evidence="4 11">Belongs to the MoeA family.</text>
</comment>
<dbReference type="NCBIfam" id="NF045515">
    <property type="entry name" value="Glp_gephyrin"/>
    <property type="match status" value="1"/>
</dbReference>
<dbReference type="SMART" id="SM00852">
    <property type="entry name" value="MoCF_biosynth"/>
    <property type="match status" value="1"/>
</dbReference>
<dbReference type="NCBIfam" id="TIGR00177">
    <property type="entry name" value="molyb_syn"/>
    <property type="match status" value="1"/>
</dbReference>
<dbReference type="GO" id="GO:0061599">
    <property type="term" value="F:molybdopterin molybdotransferase activity"/>
    <property type="evidence" value="ECO:0007669"/>
    <property type="project" value="UniProtKB-UniRule"/>
</dbReference>
<dbReference type="InterPro" id="IPR036688">
    <property type="entry name" value="MoeA_C_domain_IV_sf"/>
</dbReference>
<dbReference type="GO" id="GO:0006777">
    <property type="term" value="P:Mo-molybdopterin cofactor biosynthetic process"/>
    <property type="evidence" value="ECO:0007669"/>
    <property type="project" value="UniProtKB-UniRule"/>
</dbReference>
<sequence length="405" mass="42523">MSVDQNSELISIDDALSALLQAAPQPTETDVVYLEHAVGRVLAESPVAAINVPPADNSSMDGYAIQSSALNAQGSTSLPVSQRIPAGKAPDVLLAGTAARIFTGAEIPEGADAVVMQEAVGLDGDNVIIRNAVLPGQNIRRKGQDIQAGQVVLDKGMRLQAVDVGVLASVGLDSVTVYRPLKVAILSTGDELVNPGESLAAGQIYNANRFVLSSLLIQMGCVPVDLGSVVDSAEAVEEALESAARQADCIISTGGVSVGEEDYVKPSVERLGQLDIWRLKMKPGKPLAFGRVKQVPFFGLPGNPASALITFCLLARPFLLRMQGANMDPPLVFNVPAGFDHPKPGTRQEYLRARIEKGEVVVFHNQSSGMLSSASWANGLAVIPPDTVVGKGDIVSFIPFSELLG</sequence>
<dbReference type="Proteomes" id="UP000198623">
    <property type="component" value="Unassembled WGS sequence"/>
</dbReference>
<evidence type="ECO:0000259" key="12">
    <source>
        <dbReference type="SMART" id="SM00852"/>
    </source>
</evidence>
<dbReference type="UniPathway" id="UPA00344"/>
<comment type="catalytic activity">
    <reaction evidence="10">
        <text>adenylyl-molybdopterin + molybdate = Mo-molybdopterin + AMP + H(+)</text>
        <dbReference type="Rhea" id="RHEA:35047"/>
        <dbReference type="ChEBI" id="CHEBI:15378"/>
        <dbReference type="ChEBI" id="CHEBI:36264"/>
        <dbReference type="ChEBI" id="CHEBI:62727"/>
        <dbReference type="ChEBI" id="CHEBI:71302"/>
        <dbReference type="ChEBI" id="CHEBI:456215"/>
        <dbReference type="EC" id="2.10.1.1"/>
    </reaction>
</comment>
<dbReference type="Pfam" id="PF00994">
    <property type="entry name" value="MoCF_biosynth"/>
    <property type="match status" value="1"/>
</dbReference>
<evidence type="ECO:0000256" key="10">
    <source>
        <dbReference type="ARBA" id="ARBA00047317"/>
    </source>
</evidence>
<dbReference type="Gene3D" id="3.40.980.10">
    <property type="entry name" value="MoaB/Mog-like domain"/>
    <property type="match status" value="1"/>
</dbReference>
<feature type="domain" description="MoaB/Mog" evidence="12">
    <location>
        <begin position="184"/>
        <end position="321"/>
    </location>
</feature>
<reference evidence="14" key="1">
    <citation type="submission" date="2016-10" db="EMBL/GenBank/DDBJ databases">
        <authorList>
            <person name="Varghese N."/>
            <person name="Submissions S."/>
        </authorList>
    </citation>
    <scope>NUCLEOTIDE SEQUENCE [LARGE SCALE GENOMIC DNA]</scope>
    <source>
        <strain evidence="14">CGMCC 1.10971</strain>
    </source>
</reference>
<keyword evidence="5 11" id="KW-0500">Molybdenum</keyword>
<evidence type="ECO:0000256" key="1">
    <source>
        <dbReference type="ARBA" id="ARBA00001946"/>
    </source>
</evidence>
<dbReference type="InterPro" id="IPR038987">
    <property type="entry name" value="MoeA-like"/>
</dbReference>
<comment type="function">
    <text evidence="2 11">Catalyzes the insertion of molybdate into adenylated molybdopterin with the concomitant release of AMP.</text>
</comment>
<dbReference type="InterPro" id="IPR036135">
    <property type="entry name" value="MoeA_linker/N_sf"/>
</dbReference>
<keyword evidence="9 11" id="KW-0501">Molybdenum cofactor biosynthesis</keyword>
<dbReference type="PROSITE" id="PS01079">
    <property type="entry name" value="MOCF_BIOSYNTHESIS_2"/>
    <property type="match status" value="1"/>
</dbReference>
<dbReference type="GO" id="GO:0046872">
    <property type="term" value="F:metal ion binding"/>
    <property type="evidence" value="ECO:0007669"/>
    <property type="project" value="UniProtKB-UniRule"/>
</dbReference>
<evidence type="ECO:0000256" key="6">
    <source>
        <dbReference type="ARBA" id="ARBA00022679"/>
    </source>
</evidence>
<dbReference type="InterPro" id="IPR005110">
    <property type="entry name" value="MoeA_linker/N"/>
</dbReference>
<dbReference type="InterPro" id="IPR001453">
    <property type="entry name" value="MoaB/Mog_dom"/>
</dbReference>
<dbReference type="SUPFAM" id="SSF63882">
    <property type="entry name" value="MoeA N-terminal region -like"/>
    <property type="match status" value="1"/>
</dbReference>
<evidence type="ECO:0000256" key="11">
    <source>
        <dbReference type="RuleBase" id="RU365090"/>
    </source>
</evidence>
<dbReference type="RefSeq" id="WP_090730234.1">
    <property type="nucleotide sequence ID" value="NZ_FOOU01000017.1"/>
</dbReference>
<accession>A0A1I2VHE2</accession>
<dbReference type="PANTHER" id="PTHR10192">
    <property type="entry name" value="MOLYBDOPTERIN BIOSYNTHESIS PROTEIN"/>
    <property type="match status" value="1"/>
</dbReference>
<comment type="pathway">
    <text evidence="3 11">Cofactor biosynthesis; molybdopterin biosynthesis.</text>
</comment>
<dbReference type="InterPro" id="IPR005111">
    <property type="entry name" value="MoeA_C_domain_IV"/>
</dbReference>
<keyword evidence="7 11" id="KW-0479">Metal-binding</keyword>
<evidence type="ECO:0000256" key="8">
    <source>
        <dbReference type="ARBA" id="ARBA00022842"/>
    </source>
</evidence>